<comment type="caution">
    <text evidence="1">The sequence shown here is derived from an EMBL/GenBank/DDBJ whole genome shotgun (WGS) entry which is preliminary data.</text>
</comment>
<reference evidence="1" key="1">
    <citation type="submission" date="2022-10" db="EMBL/GenBank/DDBJ databases">
        <authorList>
            <person name="Chen Y."/>
            <person name="Dougan E. K."/>
            <person name="Chan C."/>
            <person name="Rhodes N."/>
            <person name="Thang M."/>
        </authorList>
    </citation>
    <scope>NUCLEOTIDE SEQUENCE</scope>
</reference>
<dbReference type="EMBL" id="CAMXCT020004862">
    <property type="protein sequence ID" value="CAL1163969.1"/>
    <property type="molecule type" value="Genomic_DNA"/>
</dbReference>
<keyword evidence="3" id="KW-1185">Reference proteome</keyword>
<organism evidence="1">
    <name type="scientific">Cladocopium goreaui</name>
    <dbReference type="NCBI Taxonomy" id="2562237"/>
    <lineage>
        <taxon>Eukaryota</taxon>
        <taxon>Sar</taxon>
        <taxon>Alveolata</taxon>
        <taxon>Dinophyceae</taxon>
        <taxon>Suessiales</taxon>
        <taxon>Symbiodiniaceae</taxon>
        <taxon>Cladocopium</taxon>
    </lineage>
</organism>
<evidence type="ECO:0000313" key="1">
    <source>
        <dbReference type="EMBL" id="CAI4010594.1"/>
    </source>
</evidence>
<dbReference type="AlphaFoldDB" id="A0A9P1DKI7"/>
<name>A0A9P1DKI7_9DINO</name>
<sequence>MAAPSRPSTWAAMQRRIARRAGQVSSFQERPRLLAAAEDPEVWEEVLQSWPDVAQKLRPASRCEVECSDVPSLEVVGGKFGGQQGPQ</sequence>
<dbReference type="Proteomes" id="UP001152797">
    <property type="component" value="Unassembled WGS sequence"/>
</dbReference>
<dbReference type="EMBL" id="CAMXCT030004862">
    <property type="protein sequence ID" value="CAL4797906.1"/>
    <property type="molecule type" value="Genomic_DNA"/>
</dbReference>
<proteinExistence type="predicted"/>
<accession>A0A9P1DKI7</accession>
<reference evidence="2" key="2">
    <citation type="submission" date="2024-04" db="EMBL/GenBank/DDBJ databases">
        <authorList>
            <person name="Chen Y."/>
            <person name="Shah S."/>
            <person name="Dougan E. K."/>
            <person name="Thang M."/>
            <person name="Chan C."/>
        </authorList>
    </citation>
    <scope>NUCLEOTIDE SEQUENCE [LARGE SCALE GENOMIC DNA]</scope>
</reference>
<gene>
    <name evidence="1" type="ORF">C1SCF055_LOCUS35851</name>
</gene>
<evidence type="ECO:0000313" key="3">
    <source>
        <dbReference type="Proteomes" id="UP001152797"/>
    </source>
</evidence>
<dbReference type="EMBL" id="CAMXCT010004862">
    <property type="protein sequence ID" value="CAI4010594.1"/>
    <property type="molecule type" value="Genomic_DNA"/>
</dbReference>
<evidence type="ECO:0000313" key="2">
    <source>
        <dbReference type="EMBL" id="CAL1163969.1"/>
    </source>
</evidence>
<protein>
    <submittedName>
        <fullName evidence="1">Uncharacterized protein</fullName>
    </submittedName>
</protein>